<accession>A0A5B7H221</accession>
<dbReference type="EMBL" id="VSRR010024995">
    <property type="protein sequence ID" value="MPC66601.1"/>
    <property type="molecule type" value="Genomic_DNA"/>
</dbReference>
<feature type="region of interest" description="Disordered" evidence="1">
    <location>
        <begin position="15"/>
        <end position="42"/>
    </location>
</feature>
<comment type="caution">
    <text evidence="2">The sequence shown here is derived from an EMBL/GenBank/DDBJ whole genome shotgun (WGS) entry which is preliminary data.</text>
</comment>
<reference evidence="2 3" key="1">
    <citation type="submission" date="2019-05" db="EMBL/GenBank/DDBJ databases">
        <title>Another draft genome of Portunus trituberculatus and its Hox gene families provides insights of decapod evolution.</title>
        <authorList>
            <person name="Jeong J.-H."/>
            <person name="Song I."/>
            <person name="Kim S."/>
            <person name="Choi T."/>
            <person name="Kim D."/>
            <person name="Ryu S."/>
            <person name="Kim W."/>
        </authorList>
    </citation>
    <scope>NUCLEOTIDE SEQUENCE [LARGE SCALE GENOMIC DNA]</scope>
    <source>
        <tissue evidence="2">Muscle</tissue>
    </source>
</reference>
<protein>
    <submittedName>
        <fullName evidence="2">Uncharacterized protein</fullName>
    </submittedName>
</protein>
<proteinExistence type="predicted"/>
<evidence type="ECO:0000256" key="1">
    <source>
        <dbReference type="SAM" id="MobiDB-lite"/>
    </source>
</evidence>
<name>A0A5B7H221_PORTR</name>
<keyword evidence="3" id="KW-1185">Reference proteome</keyword>
<dbReference type="AlphaFoldDB" id="A0A5B7H221"/>
<organism evidence="2 3">
    <name type="scientific">Portunus trituberculatus</name>
    <name type="common">Swimming crab</name>
    <name type="synonym">Neptunus trituberculatus</name>
    <dbReference type="NCBI Taxonomy" id="210409"/>
    <lineage>
        <taxon>Eukaryota</taxon>
        <taxon>Metazoa</taxon>
        <taxon>Ecdysozoa</taxon>
        <taxon>Arthropoda</taxon>
        <taxon>Crustacea</taxon>
        <taxon>Multicrustacea</taxon>
        <taxon>Malacostraca</taxon>
        <taxon>Eumalacostraca</taxon>
        <taxon>Eucarida</taxon>
        <taxon>Decapoda</taxon>
        <taxon>Pleocyemata</taxon>
        <taxon>Brachyura</taxon>
        <taxon>Eubrachyura</taxon>
        <taxon>Portunoidea</taxon>
        <taxon>Portunidae</taxon>
        <taxon>Portuninae</taxon>
        <taxon>Portunus</taxon>
    </lineage>
</organism>
<feature type="compositionally biased region" description="Polar residues" evidence="1">
    <location>
        <begin position="26"/>
        <end position="42"/>
    </location>
</feature>
<evidence type="ECO:0000313" key="3">
    <source>
        <dbReference type="Proteomes" id="UP000324222"/>
    </source>
</evidence>
<gene>
    <name evidence="2" type="ORF">E2C01_060751</name>
</gene>
<evidence type="ECO:0000313" key="2">
    <source>
        <dbReference type="EMBL" id="MPC66601.1"/>
    </source>
</evidence>
<dbReference type="Proteomes" id="UP000324222">
    <property type="component" value="Unassembled WGS sequence"/>
</dbReference>
<sequence>MVIAEAEAVLGWKQGTDGETKHSGATRVTTGMNNPFKTRNPRLSTKHGLHLIYERRCAADNCPLTGNKLAE</sequence>